<reference evidence="3" key="1">
    <citation type="journal article" date="2019" name="Int. J. Syst. Evol. Microbiol.">
        <title>The Global Catalogue of Microorganisms (GCM) 10K type strain sequencing project: providing services to taxonomists for standard genome sequencing and annotation.</title>
        <authorList>
            <consortium name="The Broad Institute Genomics Platform"/>
            <consortium name="The Broad Institute Genome Sequencing Center for Infectious Disease"/>
            <person name="Wu L."/>
            <person name="Ma J."/>
        </authorList>
    </citation>
    <scope>NUCLEOTIDE SEQUENCE [LARGE SCALE GENOMIC DNA]</scope>
    <source>
        <strain evidence="3">JCM 18401</strain>
    </source>
</reference>
<gene>
    <name evidence="2" type="ORF">GCM10023333_08790</name>
</gene>
<evidence type="ECO:0000313" key="3">
    <source>
        <dbReference type="Proteomes" id="UP001499988"/>
    </source>
</evidence>
<organism evidence="2 3">
    <name type="scientific">Ferrimonas pelagia</name>
    <dbReference type="NCBI Taxonomy" id="1177826"/>
    <lineage>
        <taxon>Bacteria</taxon>
        <taxon>Pseudomonadati</taxon>
        <taxon>Pseudomonadota</taxon>
        <taxon>Gammaproteobacteria</taxon>
        <taxon>Alteromonadales</taxon>
        <taxon>Ferrimonadaceae</taxon>
        <taxon>Ferrimonas</taxon>
    </lineage>
</organism>
<dbReference type="EMBL" id="BAABJZ010000011">
    <property type="protein sequence ID" value="GAA4877771.1"/>
    <property type="molecule type" value="Genomic_DNA"/>
</dbReference>
<evidence type="ECO:0000313" key="2">
    <source>
        <dbReference type="EMBL" id="GAA4877771.1"/>
    </source>
</evidence>
<keyword evidence="3" id="KW-1185">Reference proteome</keyword>
<feature type="chain" id="PRO_5045511736" evidence="1">
    <location>
        <begin position="24"/>
        <end position="118"/>
    </location>
</feature>
<comment type="caution">
    <text evidence="2">The sequence shown here is derived from an EMBL/GenBank/DDBJ whole genome shotgun (WGS) entry which is preliminary data.</text>
</comment>
<dbReference type="Proteomes" id="UP001499988">
    <property type="component" value="Unassembled WGS sequence"/>
</dbReference>
<name>A0ABP9EFF8_9GAMM</name>
<evidence type="ECO:0000256" key="1">
    <source>
        <dbReference type="SAM" id="SignalP"/>
    </source>
</evidence>
<sequence length="118" mass="12762">MFRVNLLSGMFLVLSVMSGQVLANHSCGGVVTRVDVDANGVVFASIASVGDSLRVCSLTEKLGMFNSTACNASFSLLLSAKVTSSKVKLWFNNDSEPDCYKGSWGDMTVHGLYHIRYE</sequence>
<proteinExistence type="predicted"/>
<keyword evidence="1" id="KW-0732">Signal</keyword>
<protein>
    <submittedName>
        <fullName evidence="2">Uncharacterized protein</fullName>
    </submittedName>
</protein>
<accession>A0ABP9EFF8</accession>
<feature type="signal peptide" evidence="1">
    <location>
        <begin position="1"/>
        <end position="23"/>
    </location>
</feature>